<keyword evidence="8" id="KW-1185">Reference proteome</keyword>
<evidence type="ECO:0000259" key="4">
    <source>
        <dbReference type="PROSITE" id="PS50932"/>
    </source>
</evidence>
<dbReference type="SMART" id="SM00354">
    <property type="entry name" value="HTH_LACI"/>
    <property type="match status" value="1"/>
</dbReference>
<reference evidence="6 7" key="1">
    <citation type="submission" date="2020-12" db="EMBL/GenBank/DDBJ databases">
        <title>FDA dAtabase for Regulatory Grade micrObial Sequences (FDA-ARGOS): Supporting development and validation of Infectious Disease Dx tests.</title>
        <authorList>
            <person name="Sproer C."/>
            <person name="Gronow S."/>
            <person name="Severitt S."/>
            <person name="Schroder I."/>
            <person name="Tallon L."/>
            <person name="Sadzewicz L."/>
            <person name="Zhao X."/>
            <person name="Boylan J."/>
            <person name="Ott S."/>
            <person name="Bowen H."/>
            <person name="Vavikolanu K."/>
            <person name="Mehta A."/>
            <person name="Aluvathingal J."/>
            <person name="Nadendla S."/>
            <person name="Lowell S."/>
            <person name="Myers T."/>
            <person name="Yan Y."/>
            <person name="Sichtig H."/>
        </authorList>
    </citation>
    <scope>NUCLEOTIDE SEQUENCE [LARGE SCALE GENOMIC DNA]</scope>
    <source>
        <strain evidence="6 7">FDAARGOS_911</strain>
    </source>
</reference>
<dbReference type="PROSITE" id="PS50932">
    <property type="entry name" value="HTH_LACI_2"/>
    <property type="match status" value="1"/>
</dbReference>
<dbReference type="Gene3D" id="1.10.260.40">
    <property type="entry name" value="lambda repressor-like DNA-binding domains"/>
    <property type="match status" value="1"/>
</dbReference>
<dbReference type="AlphaFoldDB" id="A0A0X8FDD9"/>
<dbReference type="Proteomes" id="UP001069145">
    <property type="component" value="Unassembled WGS sequence"/>
</dbReference>
<evidence type="ECO:0000256" key="3">
    <source>
        <dbReference type="ARBA" id="ARBA00023163"/>
    </source>
</evidence>
<evidence type="ECO:0000313" key="8">
    <source>
        <dbReference type="Proteomes" id="UP001069145"/>
    </source>
</evidence>
<dbReference type="CDD" id="cd01392">
    <property type="entry name" value="HTH_LacI"/>
    <property type="match status" value="1"/>
</dbReference>
<evidence type="ECO:0000313" key="6">
    <source>
        <dbReference type="EMBL" id="QPS01504.1"/>
    </source>
</evidence>
<evidence type="ECO:0000256" key="1">
    <source>
        <dbReference type="ARBA" id="ARBA00023015"/>
    </source>
</evidence>
<dbReference type="EMBL" id="CP065662">
    <property type="protein sequence ID" value="QPS01504.1"/>
    <property type="molecule type" value="Genomic_DNA"/>
</dbReference>
<dbReference type="InterPro" id="IPR000843">
    <property type="entry name" value="HTH_LacI"/>
</dbReference>
<protein>
    <submittedName>
        <fullName evidence="6">Substrate-binding domain-containing protein</fullName>
    </submittedName>
</protein>
<dbReference type="PANTHER" id="PTHR30146">
    <property type="entry name" value="LACI-RELATED TRANSCRIPTIONAL REPRESSOR"/>
    <property type="match status" value="1"/>
</dbReference>
<dbReference type="GO" id="GO:0003700">
    <property type="term" value="F:DNA-binding transcription factor activity"/>
    <property type="evidence" value="ECO:0007669"/>
    <property type="project" value="TreeGrafter"/>
</dbReference>
<feature type="domain" description="HTH lacI-type" evidence="4">
    <location>
        <begin position="6"/>
        <end position="60"/>
    </location>
</feature>
<dbReference type="RefSeq" id="WP_060777670.1">
    <property type="nucleotide sequence ID" value="NZ_CAJHLF010000001.1"/>
</dbReference>
<dbReference type="SUPFAM" id="SSF47413">
    <property type="entry name" value="lambda repressor-like DNA-binding domains"/>
    <property type="match status" value="1"/>
</dbReference>
<dbReference type="Pfam" id="PF13377">
    <property type="entry name" value="Peripla_BP_3"/>
    <property type="match status" value="1"/>
</dbReference>
<organism evidence="6 7">
    <name type="scientific">Aerococcus urinae</name>
    <dbReference type="NCBI Taxonomy" id="1376"/>
    <lineage>
        <taxon>Bacteria</taxon>
        <taxon>Bacillati</taxon>
        <taxon>Bacillota</taxon>
        <taxon>Bacilli</taxon>
        <taxon>Lactobacillales</taxon>
        <taxon>Aerococcaceae</taxon>
        <taxon>Aerococcus</taxon>
    </lineage>
</organism>
<evidence type="ECO:0000313" key="7">
    <source>
        <dbReference type="Proteomes" id="UP000594771"/>
    </source>
</evidence>
<dbReference type="InterPro" id="IPR028082">
    <property type="entry name" value="Peripla_BP_I"/>
</dbReference>
<dbReference type="PROSITE" id="PS00356">
    <property type="entry name" value="HTH_LACI_1"/>
    <property type="match status" value="1"/>
</dbReference>
<dbReference type="OrthoDB" id="9784962at2"/>
<dbReference type="PRINTS" id="PR00036">
    <property type="entry name" value="HTHLACI"/>
</dbReference>
<dbReference type="SUPFAM" id="SSF53822">
    <property type="entry name" value="Periplasmic binding protein-like I"/>
    <property type="match status" value="1"/>
</dbReference>
<dbReference type="Proteomes" id="UP000594771">
    <property type="component" value="Chromosome"/>
</dbReference>
<sequence>MEKQNVTIYDVAHQAGVSMATVSRVVNGNPNVRPKTREKVMKVIKELNYHPNVIARGLASKRTRYIGVLLPDITNPYYSSLALGIDDIANMYEYNIILANADPKHDAAGVESLIMKQVDGIIFIGNSISQEARQKISAAGRPCVFTDLIDPEATMPTINIDVEDAYYQVTKDFLAKGKKRIALVGSDQGFKVSQSRQLQGYEKALTEAGHAVNEDLLIAAKSPSYDSGYALYETFTEIEADAAIATDDTIAIGLLNALLDNGVKVPEEVEIMASDNSSIVNMSRPELSSIAPPIYDIGAVAMRALTKLMENETLDTDLKLPYQIIKGGTTS</sequence>
<dbReference type="Pfam" id="PF00356">
    <property type="entry name" value="LacI"/>
    <property type="match status" value="1"/>
</dbReference>
<name>A0A0X8FDD9_9LACT</name>
<proteinExistence type="predicted"/>
<keyword evidence="1" id="KW-0805">Transcription regulation</keyword>
<dbReference type="Gene3D" id="3.40.50.2300">
    <property type="match status" value="2"/>
</dbReference>
<reference evidence="5" key="2">
    <citation type="submission" date="2022-09" db="EMBL/GenBank/DDBJ databases">
        <title>Aerococcus urinae taxonomy study.</title>
        <authorList>
            <person name="Christensen J."/>
            <person name="Senneby E."/>
        </authorList>
    </citation>
    <scope>NUCLEOTIDE SEQUENCE</scope>
    <source>
        <strain evidence="5">NLD-066-U95</strain>
    </source>
</reference>
<keyword evidence="2" id="KW-0238">DNA-binding</keyword>
<dbReference type="InterPro" id="IPR046335">
    <property type="entry name" value="LacI/GalR-like_sensor"/>
</dbReference>
<gene>
    <name evidence="6" type="ORF">I6G68_00015</name>
    <name evidence="5" type="ORF">ODY43_04610</name>
</gene>
<dbReference type="FunFam" id="1.10.260.40:FF:000002">
    <property type="entry name" value="HTH-type transcriptional repressor PurR"/>
    <property type="match status" value="1"/>
</dbReference>
<evidence type="ECO:0000256" key="2">
    <source>
        <dbReference type="ARBA" id="ARBA00023125"/>
    </source>
</evidence>
<dbReference type="EMBL" id="JAOTML010000004">
    <property type="protein sequence ID" value="MCY3053268.1"/>
    <property type="molecule type" value="Genomic_DNA"/>
</dbReference>
<dbReference type="KEGG" id="aun:AWM73_01000"/>
<evidence type="ECO:0000313" key="5">
    <source>
        <dbReference type="EMBL" id="MCY3053268.1"/>
    </source>
</evidence>
<dbReference type="InterPro" id="IPR010982">
    <property type="entry name" value="Lambda_DNA-bd_dom_sf"/>
</dbReference>
<dbReference type="CDD" id="cd06298">
    <property type="entry name" value="PBP1_CcpA"/>
    <property type="match status" value="1"/>
</dbReference>
<keyword evidence="3" id="KW-0804">Transcription</keyword>
<dbReference type="PANTHER" id="PTHR30146:SF150">
    <property type="entry name" value="ARABINOSE METABOLISM TRANSCRIPTIONAL REPRESSOR"/>
    <property type="match status" value="1"/>
</dbReference>
<dbReference type="GeneID" id="35768472"/>
<dbReference type="GO" id="GO:0000976">
    <property type="term" value="F:transcription cis-regulatory region binding"/>
    <property type="evidence" value="ECO:0007669"/>
    <property type="project" value="TreeGrafter"/>
</dbReference>
<accession>A0A0X8FDD9</accession>